<dbReference type="OrthoDB" id="5842672at2759"/>
<dbReference type="Proteomes" id="UP000835052">
    <property type="component" value="Unassembled WGS sequence"/>
</dbReference>
<organism evidence="2 3">
    <name type="scientific">Caenorhabditis auriculariae</name>
    <dbReference type="NCBI Taxonomy" id="2777116"/>
    <lineage>
        <taxon>Eukaryota</taxon>
        <taxon>Metazoa</taxon>
        <taxon>Ecdysozoa</taxon>
        <taxon>Nematoda</taxon>
        <taxon>Chromadorea</taxon>
        <taxon>Rhabditida</taxon>
        <taxon>Rhabditina</taxon>
        <taxon>Rhabditomorpha</taxon>
        <taxon>Rhabditoidea</taxon>
        <taxon>Rhabditidae</taxon>
        <taxon>Peloderinae</taxon>
        <taxon>Caenorhabditis</taxon>
    </lineage>
</organism>
<comment type="caution">
    <text evidence="2">The sequence shown here is derived from an EMBL/GenBank/DDBJ whole genome shotgun (WGS) entry which is preliminary data.</text>
</comment>
<reference evidence="2" key="1">
    <citation type="submission" date="2020-10" db="EMBL/GenBank/DDBJ databases">
        <authorList>
            <person name="Kikuchi T."/>
        </authorList>
    </citation>
    <scope>NUCLEOTIDE SEQUENCE</scope>
    <source>
        <strain evidence="2">NKZ352</strain>
    </source>
</reference>
<dbReference type="EMBL" id="CAJGYM010000003">
    <property type="protein sequence ID" value="CAD6185617.1"/>
    <property type="molecule type" value="Genomic_DNA"/>
</dbReference>
<evidence type="ECO:0000313" key="2">
    <source>
        <dbReference type="EMBL" id="CAD6185617.1"/>
    </source>
</evidence>
<protein>
    <submittedName>
        <fullName evidence="2">Uncharacterized protein</fullName>
    </submittedName>
</protein>
<feature type="region of interest" description="Disordered" evidence="1">
    <location>
        <begin position="1"/>
        <end position="32"/>
    </location>
</feature>
<evidence type="ECO:0000256" key="1">
    <source>
        <dbReference type="SAM" id="MobiDB-lite"/>
    </source>
</evidence>
<accession>A0A8S1GPK8</accession>
<evidence type="ECO:0000313" key="3">
    <source>
        <dbReference type="Proteomes" id="UP000835052"/>
    </source>
</evidence>
<keyword evidence="3" id="KW-1185">Reference proteome</keyword>
<dbReference type="AlphaFoldDB" id="A0A8S1GPK8"/>
<proteinExistence type="predicted"/>
<gene>
    <name evidence="2" type="ORF">CAUJ_LOCUS1536</name>
</gene>
<sequence>MEPKPEKHRPSAIIPNQRPRKAYQPRQKQWAGHVIRRTDDRWSTRVTSWIRRNTRRTRGRPATRWVDHFKKNISRHGRHWMTVARDRDAWRTCGSR</sequence>
<name>A0A8S1GPK8_9PELO</name>